<keyword evidence="2" id="KW-1185">Reference proteome</keyword>
<protein>
    <submittedName>
        <fullName evidence="1">Uncharacterized protein</fullName>
    </submittedName>
</protein>
<evidence type="ECO:0000313" key="1">
    <source>
        <dbReference type="EMBL" id="GGW92246.1"/>
    </source>
</evidence>
<dbReference type="Proteomes" id="UP000617743">
    <property type="component" value="Unassembled WGS sequence"/>
</dbReference>
<accession>A0ABQ2X1N0</accession>
<gene>
    <name evidence="1" type="ORF">GCM10010383_22650</name>
</gene>
<comment type="caution">
    <text evidence="1">The sequence shown here is derived from an EMBL/GenBank/DDBJ whole genome shotgun (WGS) entry which is preliminary data.</text>
</comment>
<dbReference type="EMBL" id="BMWC01000002">
    <property type="protein sequence ID" value="GGW92246.1"/>
    <property type="molecule type" value="Genomic_DNA"/>
</dbReference>
<sequence>MDSTVRSDSTTFSLRFNAAGRLRALLQRYSKSGDKVPETSPVQALRRLQVHGPDHPRLGQPCCERYTQNLPLPLALEDQDAPAFHGTLLHGLPEIARRVEDRTANTIGTDLIPALPEPSVANHQGVPFGVEPGPPHGVGIVGQCTRGARDRLGRLP</sequence>
<name>A0ABQ2X1N0_9ACTN</name>
<proteinExistence type="predicted"/>
<organism evidence="1 2">
    <name type="scientific">Streptomyces lomondensis</name>
    <dbReference type="NCBI Taxonomy" id="68229"/>
    <lineage>
        <taxon>Bacteria</taxon>
        <taxon>Bacillati</taxon>
        <taxon>Actinomycetota</taxon>
        <taxon>Actinomycetes</taxon>
        <taxon>Kitasatosporales</taxon>
        <taxon>Streptomycetaceae</taxon>
        <taxon>Streptomyces</taxon>
    </lineage>
</organism>
<evidence type="ECO:0000313" key="2">
    <source>
        <dbReference type="Proteomes" id="UP000617743"/>
    </source>
</evidence>
<reference evidence="2" key="1">
    <citation type="journal article" date="2019" name="Int. J. Syst. Evol. Microbiol.">
        <title>The Global Catalogue of Microorganisms (GCM) 10K type strain sequencing project: providing services to taxonomists for standard genome sequencing and annotation.</title>
        <authorList>
            <consortium name="The Broad Institute Genomics Platform"/>
            <consortium name="The Broad Institute Genome Sequencing Center for Infectious Disease"/>
            <person name="Wu L."/>
            <person name="Ma J."/>
        </authorList>
    </citation>
    <scope>NUCLEOTIDE SEQUENCE [LARGE SCALE GENOMIC DNA]</scope>
    <source>
        <strain evidence="2">JCM 4866</strain>
    </source>
</reference>